<dbReference type="Gene3D" id="2.60.120.1440">
    <property type="match status" value="1"/>
</dbReference>
<dbReference type="Pfam" id="PF14559">
    <property type="entry name" value="TPR_19"/>
    <property type="match status" value="1"/>
</dbReference>
<keyword evidence="2" id="KW-0472">Membrane</keyword>
<dbReference type="SUPFAM" id="SSF81901">
    <property type="entry name" value="HCP-like"/>
    <property type="match status" value="1"/>
</dbReference>
<dbReference type="InterPro" id="IPR000531">
    <property type="entry name" value="Beta-barrel_TonB"/>
</dbReference>
<name>A0A1M5SM29_9BACT</name>
<dbReference type="Pfam" id="PF04773">
    <property type="entry name" value="FecR"/>
    <property type="match status" value="1"/>
</dbReference>
<dbReference type="Gene3D" id="1.25.40.10">
    <property type="entry name" value="Tetratricopeptide repeat domain"/>
    <property type="match status" value="1"/>
</dbReference>
<protein>
    <submittedName>
        <fullName evidence="7">FecR family protein</fullName>
    </submittedName>
</protein>
<dbReference type="AlphaFoldDB" id="A0A1M5SM29"/>
<dbReference type="Proteomes" id="UP000184139">
    <property type="component" value="Unassembled WGS sequence"/>
</dbReference>
<feature type="signal peptide" evidence="4">
    <location>
        <begin position="1"/>
        <end position="24"/>
    </location>
</feature>
<keyword evidence="3" id="KW-0998">Cell outer membrane</keyword>
<keyword evidence="8" id="KW-1185">Reference proteome</keyword>
<dbReference type="RefSeq" id="WP_073373146.1">
    <property type="nucleotide sequence ID" value="NZ_FQXS01000001.1"/>
</dbReference>
<organism evidence="7 8">
    <name type="scientific">Desulfofustis glycolicus DSM 9705</name>
    <dbReference type="NCBI Taxonomy" id="1121409"/>
    <lineage>
        <taxon>Bacteria</taxon>
        <taxon>Pseudomonadati</taxon>
        <taxon>Thermodesulfobacteriota</taxon>
        <taxon>Desulfobulbia</taxon>
        <taxon>Desulfobulbales</taxon>
        <taxon>Desulfocapsaceae</taxon>
        <taxon>Desulfofustis</taxon>
    </lineage>
</organism>
<dbReference type="GO" id="GO:0009279">
    <property type="term" value="C:cell outer membrane"/>
    <property type="evidence" value="ECO:0007669"/>
    <property type="project" value="UniProtKB-SubCell"/>
</dbReference>
<gene>
    <name evidence="7" type="ORF">SAMN02745124_00417</name>
</gene>
<evidence type="ECO:0000259" key="6">
    <source>
        <dbReference type="Pfam" id="PF04773"/>
    </source>
</evidence>
<dbReference type="Pfam" id="PF00593">
    <property type="entry name" value="TonB_dep_Rec_b-barrel"/>
    <property type="match status" value="1"/>
</dbReference>
<dbReference type="OrthoDB" id="8552139at2"/>
<dbReference type="InterPro" id="IPR006860">
    <property type="entry name" value="FecR"/>
</dbReference>
<evidence type="ECO:0000313" key="8">
    <source>
        <dbReference type="Proteomes" id="UP000184139"/>
    </source>
</evidence>
<dbReference type="Gene3D" id="2.40.170.20">
    <property type="entry name" value="TonB-dependent receptor, beta-barrel domain"/>
    <property type="match status" value="2"/>
</dbReference>
<feature type="domain" description="FecR protein" evidence="6">
    <location>
        <begin position="65"/>
        <end position="154"/>
    </location>
</feature>
<dbReference type="PANTHER" id="PTHR38731">
    <property type="entry name" value="LIPL45-RELATED LIPOPROTEIN-RELATED"/>
    <property type="match status" value="1"/>
</dbReference>
<comment type="subcellular location">
    <subcellularLocation>
        <location evidence="1">Cell outer membrane</location>
    </subcellularLocation>
</comment>
<dbReference type="SUPFAM" id="SSF56935">
    <property type="entry name" value="Porins"/>
    <property type="match status" value="1"/>
</dbReference>
<feature type="domain" description="TonB-dependent receptor-like beta-barrel" evidence="5">
    <location>
        <begin position="690"/>
        <end position="914"/>
    </location>
</feature>
<evidence type="ECO:0000313" key="7">
    <source>
        <dbReference type="EMBL" id="SHH39338.1"/>
    </source>
</evidence>
<dbReference type="PANTHER" id="PTHR38731:SF3">
    <property type="entry name" value="BLL6125 PROTEIN"/>
    <property type="match status" value="1"/>
</dbReference>
<feature type="chain" id="PRO_5012319161" evidence="4">
    <location>
        <begin position="25"/>
        <end position="1079"/>
    </location>
</feature>
<evidence type="ECO:0000256" key="2">
    <source>
        <dbReference type="ARBA" id="ARBA00023136"/>
    </source>
</evidence>
<keyword evidence="4" id="KW-0732">Signal</keyword>
<accession>A0A1M5SM29</accession>
<proteinExistence type="predicted"/>
<evidence type="ECO:0000256" key="4">
    <source>
        <dbReference type="SAM" id="SignalP"/>
    </source>
</evidence>
<evidence type="ECO:0000256" key="1">
    <source>
        <dbReference type="ARBA" id="ARBA00004442"/>
    </source>
</evidence>
<evidence type="ECO:0000259" key="5">
    <source>
        <dbReference type="Pfam" id="PF00593"/>
    </source>
</evidence>
<dbReference type="Pfam" id="PF13432">
    <property type="entry name" value="TPR_16"/>
    <property type="match status" value="1"/>
</dbReference>
<dbReference type="InterPro" id="IPR019734">
    <property type="entry name" value="TPR_rpt"/>
</dbReference>
<dbReference type="SMART" id="SM00028">
    <property type="entry name" value="TPR"/>
    <property type="match status" value="6"/>
</dbReference>
<dbReference type="InterPro" id="IPR036942">
    <property type="entry name" value="Beta-barrel_TonB_sf"/>
</dbReference>
<reference evidence="7 8" key="1">
    <citation type="submission" date="2016-11" db="EMBL/GenBank/DDBJ databases">
        <authorList>
            <person name="Jaros S."/>
            <person name="Januszkiewicz K."/>
            <person name="Wedrychowicz H."/>
        </authorList>
    </citation>
    <scope>NUCLEOTIDE SEQUENCE [LARGE SCALE GENOMIC DNA]</scope>
    <source>
        <strain evidence="7 8">DSM 9705</strain>
    </source>
</reference>
<dbReference type="STRING" id="1121409.SAMN02745124_00417"/>
<dbReference type="EMBL" id="FQXS01000001">
    <property type="protein sequence ID" value="SHH39338.1"/>
    <property type="molecule type" value="Genomic_DNA"/>
</dbReference>
<evidence type="ECO:0000256" key="3">
    <source>
        <dbReference type="ARBA" id="ARBA00023237"/>
    </source>
</evidence>
<dbReference type="InterPro" id="IPR011990">
    <property type="entry name" value="TPR-like_helical_dom_sf"/>
</dbReference>
<dbReference type="SUPFAM" id="SSF48452">
    <property type="entry name" value="TPR-like"/>
    <property type="match status" value="1"/>
</dbReference>
<sequence>MILIRGIAAIVFACLLFMSITAAARCTDPVGRLAALQGQAEIRRSGETTWQTATRDEMFCPGDLLHIGRGGRAAVVLENETVLRLDQNSTVTFGVPERGRFLLNLLRGALHIFSHRPRALQVATPYVNGTVEGTEFLVTADDRQSRITVFSGLVIAANRHGRLDVGTGQTVLARQDSAPVYELVLRPRDAVQWTLYYPAILTDSYRVPDDGVSALLRQATAALAAGRAREARDACATILADTPDNSRALSLLAIIELTQNNRQEATSLARRAWDAAPRTATAGLTLSYARQAAFDVDGARAILTETMAAIPDNPLILARLAELQLAAGARDEAVATAHKAVQLAPENALARVVLGFAHLARVEIEQAEQAFNEAIDREQLLPLARLGFGLARVRSGAVAEGRAAIELAAALDPGNSLIRSYLGKAYYEERRDGNARRQYLVARELDPADPTPWFYDAIRKQSINRPIEALHDLQQSIERNDRRAVYRSRLLLDDDLAARSASLGRIYQDLGFEQLALAQSWQSLAANPANYSAHRFLADSYHALPRHEIARVSELLQSQLLQPLNLTPVQPQLAESNLAILDGAGPAAATLHEFNPLFLRNRLTLQASGVAGSNDRYGEELTHAAIWNRWSYSLGQFYYASDGFRQNNEQATSLYNAFLQTMLSPDTSVMAELRFREKSFGDLALRFDPQDFQPRIEQEDDIASLRIGTRHDLAANSTLLGTAVISSTEGSAAGIEEFGMSIDISNDSDNGMAEIQHLYRSSRFNLQSGAGYLVSDQTEEIAFSPPIASPSMADTTTKHVNAYAYAQLNLTPELTATAGLSGDLLDSPVKDREELNPKLGVSWQPLDGTRLRAAVFKNVQRRLIYAQTIEPTQVAGFNQLFDDFAATSAWTYGVGIDQSWSDSWFAGLQVFRRELEVPFPSVGPTGIPEQVEDDWREDIGSAYLYWTPCRWAALGLDYYYERFSHDRWEGPQGIAELTTHRITPKIHLFHESGWRAAVEASYLDQHGDFGSTFVGFSGDSDRFWVVDLSLGYRLPNRRGLISLEMKNLFDETFRFLDTDPAQPRLLPERQFMLRLTLSW</sequence>